<dbReference type="RefSeq" id="WP_047854531.1">
    <property type="nucleotide sequence ID" value="NZ_CP011509.1"/>
</dbReference>
<gene>
    <name evidence="2" type="ORF">AA314_01051</name>
    <name evidence="3" type="ORF">ATI61_109373</name>
</gene>
<dbReference type="Proteomes" id="UP000256345">
    <property type="component" value="Unassembled WGS sequence"/>
</dbReference>
<evidence type="ECO:0000313" key="4">
    <source>
        <dbReference type="Proteomes" id="UP000035579"/>
    </source>
</evidence>
<dbReference type="Proteomes" id="UP000035579">
    <property type="component" value="Chromosome"/>
</dbReference>
<protein>
    <submittedName>
        <fullName evidence="2">Uncharacterized protein</fullName>
    </submittedName>
</protein>
<evidence type="ECO:0000313" key="2">
    <source>
        <dbReference type="EMBL" id="AKI99424.1"/>
    </source>
</evidence>
<keyword evidence="5" id="KW-1185">Reference proteome</keyword>
<dbReference type="KEGG" id="age:AA314_01051"/>
<evidence type="ECO:0000313" key="3">
    <source>
        <dbReference type="EMBL" id="REG28029.1"/>
    </source>
</evidence>
<accession>A0AAC8Q1T5</accession>
<sequence length="193" mass="20411">MRLALRALLLATGFAVMVATSPAPIPFTISLFVHARGAQTVDFQVKSTDGKRQVKPLLHVDSSAGDGVAPGARLVGILSPEKPPAEAYPQLDPKASFTVGQQLEGLGTVVFVQQLPSSSNPSILEPDPLPLPEHENLFLTVFSPDLNVGVSMNLAVPQMEEQCQCKVAETYPSIVHHYEPPPPDAGTGGRDGG</sequence>
<proteinExistence type="predicted"/>
<name>A0AAC8Q1T5_9BACT</name>
<dbReference type="EMBL" id="QUMU01000009">
    <property type="protein sequence ID" value="REG28029.1"/>
    <property type="molecule type" value="Genomic_DNA"/>
</dbReference>
<reference evidence="3 5" key="2">
    <citation type="submission" date="2018-08" db="EMBL/GenBank/DDBJ databases">
        <title>Genomic Encyclopedia of Archaeal and Bacterial Type Strains, Phase II (KMG-II): from individual species to whole genera.</title>
        <authorList>
            <person name="Goeker M."/>
        </authorList>
    </citation>
    <scope>NUCLEOTIDE SEQUENCE [LARGE SCALE GENOMIC DNA]</scope>
    <source>
        <strain evidence="3 5">DSM 2261</strain>
    </source>
</reference>
<evidence type="ECO:0000256" key="1">
    <source>
        <dbReference type="SAM" id="MobiDB-lite"/>
    </source>
</evidence>
<dbReference type="EMBL" id="CP011509">
    <property type="protein sequence ID" value="AKI99424.1"/>
    <property type="molecule type" value="Genomic_DNA"/>
</dbReference>
<organism evidence="2 4">
    <name type="scientific">Archangium gephyra</name>
    <dbReference type="NCBI Taxonomy" id="48"/>
    <lineage>
        <taxon>Bacteria</taxon>
        <taxon>Pseudomonadati</taxon>
        <taxon>Myxococcota</taxon>
        <taxon>Myxococcia</taxon>
        <taxon>Myxococcales</taxon>
        <taxon>Cystobacterineae</taxon>
        <taxon>Archangiaceae</taxon>
        <taxon>Archangium</taxon>
    </lineage>
</organism>
<evidence type="ECO:0000313" key="5">
    <source>
        <dbReference type="Proteomes" id="UP000256345"/>
    </source>
</evidence>
<dbReference type="AlphaFoldDB" id="A0AAC8Q1T5"/>
<reference evidence="2 4" key="1">
    <citation type="submission" date="2015-05" db="EMBL/GenBank/DDBJ databases">
        <title>Genome assembly of Archangium gephyra DSM 2261.</title>
        <authorList>
            <person name="Sharma G."/>
            <person name="Subramanian S."/>
        </authorList>
    </citation>
    <scope>NUCLEOTIDE SEQUENCE [LARGE SCALE GENOMIC DNA]</scope>
    <source>
        <strain evidence="2 4">DSM 2261</strain>
    </source>
</reference>
<feature type="region of interest" description="Disordered" evidence="1">
    <location>
        <begin position="174"/>
        <end position="193"/>
    </location>
</feature>